<keyword evidence="2" id="KW-1185">Reference proteome</keyword>
<name>A0A0F4YYP5_RASE3</name>
<evidence type="ECO:0000313" key="1">
    <source>
        <dbReference type="EMBL" id="KKA22966.1"/>
    </source>
</evidence>
<reference evidence="1 2" key="1">
    <citation type="submission" date="2015-04" db="EMBL/GenBank/DDBJ databases">
        <authorList>
            <person name="Heijne W.H."/>
            <person name="Fedorova N.D."/>
            <person name="Nierman W.C."/>
            <person name="Vollebregt A.W."/>
            <person name="Zhao Z."/>
            <person name="Wu L."/>
            <person name="Kumar M."/>
            <person name="Stam H."/>
            <person name="van den Berg M.A."/>
            <person name="Pel H.J."/>
        </authorList>
    </citation>
    <scope>NUCLEOTIDE SEQUENCE [LARGE SCALE GENOMIC DNA]</scope>
    <source>
        <strain evidence="1 2">CBS 393.64</strain>
    </source>
</reference>
<comment type="caution">
    <text evidence="1">The sequence shown here is derived from an EMBL/GenBank/DDBJ whole genome shotgun (WGS) entry which is preliminary data.</text>
</comment>
<dbReference type="RefSeq" id="XP_013329578.1">
    <property type="nucleotide sequence ID" value="XM_013474124.1"/>
</dbReference>
<dbReference type="AlphaFoldDB" id="A0A0F4YYP5"/>
<dbReference type="GeneID" id="25315368"/>
<protein>
    <submittedName>
        <fullName evidence="1">Uncharacterized protein</fullName>
    </submittedName>
</protein>
<proteinExistence type="predicted"/>
<dbReference type="Proteomes" id="UP000053958">
    <property type="component" value="Unassembled WGS sequence"/>
</dbReference>
<organism evidence="1 2">
    <name type="scientific">Rasamsonia emersonii (strain ATCC 16479 / CBS 393.64 / IMI 116815)</name>
    <dbReference type="NCBI Taxonomy" id="1408163"/>
    <lineage>
        <taxon>Eukaryota</taxon>
        <taxon>Fungi</taxon>
        <taxon>Dikarya</taxon>
        <taxon>Ascomycota</taxon>
        <taxon>Pezizomycotina</taxon>
        <taxon>Eurotiomycetes</taxon>
        <taxon>Eurotiomycetidae</taxon>
        <taxon>Eurotiales</taxon>
        <taxon>Trichocomaceae</taxon>
        <taxon>Rasamsonia</taxon>
    </lineage>
</organism>
<sequence>MTVESVTDVEMVQESRPRVFGLGPGIPLATEVASLSGGHVVNRPISSQAVCDGVDGPQPARQGSLTVRRGHCMCHRGSLRPSGRIKPRWLPAYVPGQRATIYRLIETWIQGQNKGDSRSKSQYCQEHYTGGEQKEFLTNQISHMVDSIFVELELRVIEEQSWWQSRLTADSRSCVVCDFVLGSKQIKKKTTSLIALCARPYYQIRYLGRDFMASLFFESSHELRDRALVIRRNLYEPTIRAQQFLHGVIFCGQPQRENMELRKSTGNTLQASKPSWVRQPLPNISFRYRPIQIDATVEDTEYWKKLNVITKEDMFSASLAFPRGSTFIYDDREKLLIMALLEHL</sequence>
<gene>
    <name evidence="1" type="ORF">T310_3017</name>
</gene>
<evidence type="ECO:0000313" key="2">
    <source>
        <dbReference type="Proteomes" id="UP000053958"/>
    </source>
</evidence>
<accession>A0A0F4YYP5</accession>
<dbReference type="EMBL" id="LASV01000117">
    <property type="protein sequence ID" value="KKA22966.1"/>
    <property type="molecule type" value="Genomic_DNA"/>
</dbReference>